<dbReference type="InterPro" id="IPR008915">
    <property type="entry name" value="Peptidase_M50"/>
</dbReference>
<dbReference type="Pfam" id="PF17820">
    <property type="entry name" value="PDZ_6"/>
    <property type="match status" value="1"/>
</dbReference>
<dbReference type="Proteomes" id="UP000176877">
    <property type="component" value="Unassembled WGS sequence"/>
</dbReference>
<keyword evidence="10 11" id="KW-0472">Membrane</keyword>
<dbReference type="Pfam" id="PF02163">
    <property type="entry name" value="Peptidase_M50"/>
    <property type="match status" value="2"/>
</dbReference>
<evidence type="ECO:0000256" key="9">
    <source>
        <dbReference type="ARBA" id="ARBA00023049"/>
    </source>
</evidence>
<comment type="subcellular location">
    <subcellularLocation>
        <location evidence="2">Membrane</location>
        <topology evidence="2">Multi-pass membrane protein</topology>
    </subcellularLocation>
</comment>
<reference evidence="13 14" key="1">
    <citation type="journal article" date="2016" name="Nat. Commun.">
        <title>Thousands of microbial genomes shed light on interconnected biogeochemical processes in an aquifer system.</title>
        <authorList>
            <person name="Anantharaman K."/>
            <person name="Brown C.T."/>
            <person name="Hug L.A."/>
            <person name="Sharon I."/>
            <person name="Castelle C.J."/>
            <person name="Probst A.J."/>
            <person name="Thomas B.C."/>
            <person name="Singh A."/>
            <person name="Wilkins M.J."/>
            <person name="Karaoz U."/>
            <person name="Brodie E.L."/>
            <person name="Williams K.H."/>
            <person name="Hubbard S.S."/>
            <person name="Banfield J.F."/>
        </authorList>
    </citation>
    <scope>NUCLEOTIDE SEQUENCE [LARGE SCALE GENOMIC DNA]</scope>
</reference>
<keyword evidence="9 11" id="KW-0482">Metalloprotease</keyword>
<keyword evidence="7 11" id="KW-0862">Zinc</keyword>
<evidence type="ECO:0000256" key="4">
    <source>
        <dbReference type="ARBA" id="ARBA00022670"/>
    </source>
</evidence>
<evidence type="ECO:0000313" key="13">
    <source>
        <dbReference type="EMBL" id="OGF23582.1"/>
    </source>
</evidence>
<name>A0A1F5SAJ9_9BACT</name>
<dbReference type="InterPro" id="IPR036034">
    <property type="entry name" value="PDZ_sf"/>
</dbReference>
<evidence type="ECO:0000256" key="2">
    <source>
        <dbReference type="ARBA" id="ARBA00004141"/>
    </source>
</evidence>
<dbReference type="GO" id="GO:0004222">
    <property type="term" value="F:metalloendopeptidase activity"/>
    <property type="evidence" value="ECO:0007669"/>
    <property type="project" value="InterPro"/>
</dbReference>
<dbReference type="InterPro" id="IPR041489">
    <property type="entry name" value="PDZ_6"/>
</dbReference>
<feature type="transmembrane region" description="Helical" evidence="11">
    <location>
        <begin position="251"/>
        <end position="272"/>
    </location>
</feature>
<evidence type="ECO:0000259" key="12">
    <source>
        <dbReference type="SMART" id="SM00228"/>
    </source>
</evidence>
<dbReference type="NCBIfam" id="TIGR00054">
    <property type="entry name" value="RIP metalloprotease RseP"/>
    <property type="match status" value="1"/>
</dbReference>
<feature type="transmembrane region" description="Helical" evidence="11">
    <location>
        <begin position="278"/>
        <end position="299"/>
    </location>
</feature>
<dbReference type="GO" id="GO:0006508">
    <property type="term" value="P:proteolysis"/>
    <property type="evidence" value="ECO:0007669"/>
    <property type="project" value="UniProtKB-KW"/>
</dbReference>
<proteinExistence type="inferred from homology"/>
<protein>
    <recommendedName>
        <fullName evidence="11">Zinc metalloprotease</fullName>
        <ecNumber evidence="11">3.4.24.-</ecNumber>
    </recommendedName>
</protein>
<evidence type="ECO:0000256" key="7">
    <source>
        <dbReference type="ARBA" id="ARBA00022833"/>
    </source>
</evidence>
<keyword evidence="5 11" id="KW-0812">Transmembrane</keyword>
<dbReference type="GO" id="GO:0016020">
    <property type="term" value="C:membrane"/>
    <property type="evidence" value="ECO:0007669"/>
    <property type="project" value="UniProtKB-SubCell"/>
</dbReference>
<evidence type="ECO:0000313" key="14">
    <source>
        <dbReference type="Proteomes" id="UP000176877"/>
    </source>
</evidence>
<gene>
    <name evidence="13" type="ORF">A3D45_02245</name>
</gene>
<evidence type="ECO:0000256" key="6">
    <source>
        <dbReference type="ARBA" id="ARBA00022801"/>
    </source>
</evidence>
<dbReference type="PANTHER" id="PTHR42837:SF2">
    <property type="entry name" value="MEMBRANE METALLOPROTEASE ARASP2, CHLOROPLASTIC-RELATED"/>
    <property type="match status" value="1"/>
</dbReference>
<evidence type="ECO:0000256" key="8">
    <source>
        <dbReference type="ARBA" id="ARBA00022989"/>
    </source>
</evidence>
<feature type="domain" description="PDZ" evidence="12">
    <location>
        <begin position="134"/>
        <end position="215"/>
    </location>
</feature>
<dbReference type="Gene3D" id="2.30.42.10">
    <property type="match status" value="1"/>
</dbReference>
<dbReference type="EC" id="3.4.24.-" evidence="11"/>
<dbReference type="SMART" id="SM00228">
    <property type="entry name" value="PDZ"/>
    <property type="match status" value="1"/>
</dbReference>
<dbReference type="CDD" id="cd23081">
    <property type="entry name" value="cpPDZ_EcRseP-like"/>
    <property type="match status" value="1"/>
</dbReference>
<evidence type="ECO:0000256" key="1">
    <source>
        <dbReference type="ARBA" id="ARBA00001947"/>
    </source>
</evidence>
<evidence type="ECO:0000256" key="5">
    <source>
        <dbReference type="ARBA" id="ARBA00022692"/>
    </source>
</evidence>
<comment type="similarity">
    <text evidence="3 11">Belongs to the peptidase M50B family.</text>
</comment>
<keyword evidence="11" id="KW-0479">Metal-binding</keyword>
<evidence type="ECO:0000256" key="10">
    <source>
        <dbReference type="ARBA" id="ARBA00023136"/>
    </source>
</evidence>
<dbReference type="CDD" id="cd06163">
    <property type="entry name" value="S2P-M50_PDZ_RseP-like"/>
    <property type="match status" value="1"/>
</dbReference>
<dbReference type="SUPFAM" id="SSF50156">
    <property type="entry name" value="PDZ domain-like"/>
    <property type="match status" value="1"/>
</dbReference>
<feature type="transmembrane region" description="Helical" evidence="11">
    <location>
        <begin position="114"/>
        <end position="138"/>
    </location>
</feature>
<feature type="transmembrane region" description="Helical" evidence="11">
    <location>
        <begin position="356"/>
        <end position="374"/>
    </location>
</feature>
<dbReference type="PANTHER" id="PTHR42837">
    <property type="entry name" value="REGULATOR OF SIGMA-E PROTEASE RSEP"/>
    <property type="match status" value="1"/>
</dbReference>
<dbReference type="AlphaFoldDB" id="A0A1F5SAJ9"/>
<dbReference type="GO" id="GO:0046872">
    <property type="term" value="F:metal ion binding"/>
    <property type="evidence" value="ECO:0007669"/>
    <property type="project" value="UniProtKB-KW"/>
</dbReference>
<evidence type="ECO:0000256" key="11">
    <source>
        <dbReference type="RuleBase" id="RU362031"/>
    </source>
</evidence>
<dbReference type="InterPro" id="IPR001478">
    <property type="entry name" value="PDZ"/>
</dbReference>
<organism evidence="13 14">
    <name type="scientific">Candidatus Falkowbacteria bacterium RIFCSPHIGHO2_02_FULL_42_9</name>
    <dbReference type="NCBI Taxonomy" id="1797986"/>
    <lineage>
        <taxon>Bacteria</taxon>
        <taxon>Candidatus Falkowiibacteriota</taxon>
    </lineage>
</organism>
<comment type="cofactor">
    <cofactor evidence="1 11">
        <name>Zn(2+)</name>
        <dbReference type="ChEBI" id="CHEBI:29105"/>
    </cofactor>
</comment>
<dbReference type="EMBL" id="MFFT01000002">
    <property type="protein sequence ID" value="OGF23582.1"/>
    <property type="molecule type" value="Genomic_DNA"/>
</dbReference>
<keyword evidence="8 11" id="KW-1133">Transmembrane helix</keyword>
<evidence type="ECO:0000256" key="3">
    <source>
        <dbReference type="ARBA" id="ARBA00007931"/>
    </source>
</evidence>
<sequence>MLLTIIVFLLVLSVLVLAHEWGHFVTARKFGVKAEEFGLGFPPRAFGFYKNNQGQWKHIFGSKEVNDCSGTIYSLNWLPLGGFVKIKGENGPSTSSGQAEDKDSFASRPIWQRAVMLSAGVIMNVVLAMALIIAGFMVGLPQSLDSDLDARAIVSDRKIQIIQVIKNSPAEQAELKIGDTILSIDNKTFLTFQELQQYVNSKIGQELNYKIKRGQNLIDKRITPALMSETGKGGVGVAISETGIVRYPWHLAILEGFKTTFILIWVIIVAFYELIKGLIFGQGVTADLAGPVGIATLTGQVARLGVVYLMQFTALLSINLAVINFLPFPALDGGRFLFLIIEKIKRAPVRREVENLIHNIGFALLMILVLVVTFRDVAKFSGAFSNIWNKLF</sequence>
<comment type="caution">
    <text evidence="13">The sequence shown here is derived from an EMBL/GenBank/DDBJ whole genome shotgun (WGS) entry which is preliminary data.</text>
</comment>
<accession>A0A1F5SAJ9</accession>
<keyword evidence="6 11" id="KW-0378">Hydrolase</keyword>
<dbReference type="InterPro" id="IPR004387">
    <property type="entry name" value="Pept_M50_Zn"/>
</dbReference>
<keyword evidence="4 13" id="KW-0645">Protease</keyword>